<comment type="caution">
    <text evidence="11">The sequence shown here is derived from an EMBL/GenBank/DDBJ whole genome shotgun (WGS) entry which is preliminary data.</text>
</comment>
<dbReference type="InterPro" id="IPR025662">
    <property type="entry name" value="Sigma_54_int_dom_ATP-bd_1"/>
</dbReference>
<dbReference type="Gene3D" id="3.40.50.2300">
    <property type="match status" value="1"/>
</dbReference>
<dbReference type="SUPFAM" id="SSF52540">
    <property type="entry name" value="P-loop containing nucleoside triphosphate hydrolases"/>
    <property type="match status" value="1"/>
</dbReference>
<dbReference type="PROSITE" id="PS00675">
    <property type="entry name" value="SIGMA54_INTERACT_1"/>
    <property type="match status" value="1"/>
</dbReference>
<dbReference type="FunFam" id="3.40.50.2300:FF:000018">
    <property type="entry name" value="DNA-binding transcriptional regulator NtrC"/>
    <property type="match status" value="1"/>
</dbReference>
<dbReference type="PROSITE" id="PS50110">
    <property type="entry name" value="RESPONSE_REGULATORY"/>
    <property type="match status" value="1"/>
</dbReference>
<dbReference type="InterPro" id="IPR027417">
    <property type="entry name" value="P-loop_NTPase"/>
</dbReference>
<dbReference type="InterPro" id="IPR025944">
    <property type="entry name" value="Sigma_54_int_dom_CS"/>
</dbReference>
<dbReference type="InterPro" id="IPR058031">
    <property type="entry name" value="AAA_lid_NorR"/>
</dbReference>
<feature type="modified residue" description="4-aspartylphosphate" evidence="8">
    <location>
        <position position="53"/>
    </location>
</feature>
<keyword evidence="2" id="KW-0547">Nucleotide-binding</keyword>
<dbReference type="InterPro" id="IPR002078">
    <property type="entry name" value="Sigma_54_int"/>
</dbReference>
<dbReference type="Pfam" id="PF00158">
    <property type="entry name" value="Sigma54_activat"/>
    <property type="match status" value="1"/>
</dbReference>
<dbReference type="InterPro" id="IPR001789">
    <property type="entry name" value="Sig_transdc_resp-reg_receiver"/>
</dbReference>
<accession>A0A932CR65</accession>
<evidence type="ECO:0000256" key="1">
    <source>
        <dbReference type="ARBA" id="ARBA00022553"/>
    </source>
</evidence>
<evidence type="ECO:0000256" key="5">
    <source>
        <dbReference type="ARBA" id="ARBA00023015"/>
    </source>
</evidence>
<evidence type="ECO:0000256" key="8">
    <source>
        <dbReference type="PROSITE-ProRule" id="PRU00169"/>
    </source>
</evidence>
<organism evidence="11 12">
    <name type="scientific">Tectimicrobiota bacterium</name>
    <dbReference type="NCBI Taxonomy" id="2528274"/>
    <lineage>
        <taxon>Bacteria</taxon>
        <taxon>Pseudomonadati</taxon>
        <taxon>Nitrospinota/Tectimicrobiota group</taxon>
        <taxon>Candidatus Tectimicrobiota</taxon>
    </lineage>
</organism>
<dbReference type="Gene3D" id="3.40.50.300">
    <property type="entry name" value="P-loop containing nucleotide triphosphate hydrolases"/>
    <property type="match status" value="1"/>
</dbReference>
<keyword evidence="3" id="KW-0067">ATP-binding</keyword>
<dbReference type="PANTHER" id="PTHR32071">
    <property type="entry name" value="TRANSCRIPTIONAL REGULATORY PROTEIN"/>
    <property type="match status" value="1"/>
</dbReference>
<evidence type="ECO:0000256" key="2">
    <source>
        <dbReference type="ARBA" id="ARBA00022741"/>
    </source>
</evidence>
<dbReference type="Pfam" id="PF25601">
    <property type="entry name" value="AAA_lid_14"/>
    <property type="match status" value="1"/>
</dbReference>
<dbReference type="Pfam" id="PF00072">
    <property type="entry name" value="Response_reg"/>
    <property type="match status" value="1"/>
</dbReference>
<dbReference type="GO" id="GO:0003677">
    <property type="term" value="F:DNA binding"/>
    <property type="evidence" value="ECO:0007669"/>
    <property type="project" value="UniProtKB-KW"/>
</dbReference>
<feature type="non-terminal residue" evidence="11">
    <location>
        <position position="430"/>
    </location>
</feature>
<name>A0A932CR65_UNCTE</name>
<dbReference type="PROSITE" id="PS50045">
    <property type="entry name" value="SIGMA54_INTERACT_4"/>
    <property type="match status" value="1"/>
</dbReference>
<feature type="domain" description="Response regulatory" evidence="10">
    <location>
        <begin position="4"/>
        <end position="118"/>
    </location>
</feature>
<evidence type="ECO:0000259" key="10">
    <source>
        <dbReference type="PROSITE" id="PS50110"/>
    </source>
</evidence>
<dbReference type="EMBL" id="JACPRF010000396">
    <property type="protein sequence ID" value="MBI2877786.1"/>
    <property type="molecule type" value="Genomic_DNA"/>
</dbReference>
<evidence type="ECO:0000256" key="4">
    <source>
        <dbReference type="ARBA" id="ARBA00023012"/>
    </source>
</evidence>
<dbReference type="FunFam" id="3.40.50.300:FF:000006">
    <property type="entry name" value="DNA-binding transcriptional regulator NtrC"/>
    <property type="match status" value="1"/>
</dbReference>
<evidence type="ECO:0000259" key="9">
    <source>
        <dbReference type="PROSITE" id="PS50045"/>
    </source>
</evidence>
<sequence length="430" mass="48973">MSERILVVDDDQANRDVLTEILVEEGYEVVEAEDGLQAMERLKEDLFQLVLTDLRMPQASGIEVLKRMKELDPDAIGIVFTGFGSIESAVEAMKVGAYDYIAKPFNLEEIKIVVRRALDYRHLRDENVSLKRQLKSRYKFENFVGDSEPMQRVFRLIEKIADSDSTVLIYGESGTGKELVARAIHFNSRRQDKPMVPVNCGAIPEDLLESELFGHEKGSFTGATSTRLGRFELADKGTIFLDEIAEMSPRLQVKVLRVLQEQEFERVGGVRTLKVNVRVIAATNQDLEKAVAAKLFREDLYYRLNVIPVPLPPLRERKSDIPLLIRHFLEHFRQTRGHEITGISPGAMELFMSYHWPGNVRELENLMQRVVILKGKGLVLPEDLPEKFQKQKGSFILPRIELPPEGVCLKSLVETFEKELIQQALEKAQG</sequence>
<evidence type="ECO:0000256" key="3">
    <source>
        <dbReference type="ARBA" id="ARBA00022840"/>
    </source>
</evidence>
<proteinExistence type="predicted"/>
<dbReference type="InterPro" id="IPR011006">
    <property type="entry name" value="CheY-like_superfamily"/>
</dbReference>
<dbReference type="AlphaFoldDB" id="A0A932CR65"/>
<gene>
    <name evidence="11" type="ORF">HYY20_13005</name>
</gene>
<dbReference type="GO" id="GO:0005524">
    <property type="term" value="F:ATP binding"/>
    <property type="evidence" value="ECO:0007669"/>
    <property type="project" value="UniProtKB-KW"/>
</dbReference>
<dbReference type="InterPro" id="IPR025943">
    <property type="entry name" value="Sigma_54_int_dom_ATP-bd_2"/>
</dbReference>
<keyword evidence="4" id="KW-0902">Two-component regulatory system</keyword>
<reference evidence="11" key="1">
    <citation type="submission" date="2020-07" db="EMBL/GenBank/DDBJ databases">
        <title>Huge and variable diversity of episymbiotic CPR bacteria and DPANN archaea in groundwater ecosystems.</title>
        <authorList>
            <person name="He C.Y."/>
            <person name="Keren R."/>
            <person name="Whittaker M."/>
            <person name="Farag I.F."/>
            <person name="Doudna J."/>
            <person name="Cate J.H.D."/>
            <person name="Banfield J.F."/>
        </authorList>
    </citation>
    <scope>NUCLEOTIDE SEQUENCE</scope>
    <source>
        <strain evidence="11">NC_groundwater_672_Ag_B-0.1um_62_36</strain>
    </source>
</reference>
<dbReference type="GO" id="GO:0000160">
    <property type="term" value="P:phosphorelay signal transduction system"/>
    <property type="evidence" value="ECO:0007669"/>
    <property type="project" value="UniProtKB-KW"/>
</dbReference>
<dbReference type="Proteomes" id="UP000769766">
    <property type="component" value="Unassembled WGS sequence"/>
</dbReference>
<evidence type="ECO:0000313" key="11">
    <source>
        <dbReference type="EMBL" id="MBI2877786.1"/>
    </source>
</evidence>
<dbReference type="CDD" id="cd00009">
    <property type="entry name" value="AAA"/>
    <property type="match status" value="1"/>
</dbReference>
<dbReference type="PANTHER" id="PTHR32071:SF113">
    <property type="entry name" value="ALGINATE BIOSYNTHESIS TRANSCRIPTIONAL REGULATORY PROTEIN ALGB"/>
    <property type="match status" value="1"/>
</dbReference>
<keyword evidence="7" id="KW-0804">Transcription</keyword>
<keyword evidence="1 8" id="KW-0597">Phosphoprotein</keyword>
<dbReference type="GO" id="GO:0006355">
    <property type="term" value="P:regulation of DNA-templated transcription"/>
    <property type="evidence" value="ECO:0007669"/>
    <property type="project" value="InterPro"/>
</dbReference>
<keyword evidence="5" id="KW-0805">Transcription regulation</keyword>
<dbReference type="InterPro" id="IPR003593">
    <property type="entry name" value="AAA+_ATPase"/>
</dbReference>
<evidence type="ECO:0000313" key="12">
    <source>
        <dbReference type="Proteomes" id="UP000769766"/>
    </source>
</evidence>
<dbReference type="SMART" id="SM00382">
    <property type="entry name" value="AAA"/>
    <property type="match status" value="1"/>
</dbReference>
<keyword evidence="6" id="KW-0238">DNA-binding</keyword>
<dbReference type="PROSITE" id="PS00676">
    <property type="entry name" value="SIGMA54_INTERACT_2"/>
    <property type="match status" value="1"/>
</dbReference>
<feature type="domain" description="Sigma-54 factor interaction" evidence="9">
    <location>
        <begin position="143"/>
        <end position="372"/>
    </location>
</feature>
<dbReference type="PROSITE" id="PS00688">
    <property type="entry name" value="SIGMA54_INTERACT_3"/>
    <property type="match status" value="1"/>
</dbReference>
<protein>
    <submittedName>
        <fullName evidence="11">Sigma-54-dependent Fis family transcriptional regulator</fullName>
    </submittedName>
</protein>
<dbReference type="SUPFAM" id="SSF52172">
    <property type="entry name" value="CheY-like"/>
    <property type="match status" value="1"/>
</dbReference>
<dbReference type="Gene3D" id="1.10.8.60">
    <property type="match status" value="1"/>
</dbReference>
<dbReference type="SMART" id="SM00448">
    <property type="entry name" value="REC"/>
    <property type="match status" value="1"/>
</dbReference>
<evidence type="ECO:0000256" key="7">
    <source>
        <dbReference type="ARBA" id="ARBA00023163"/>
    </source>
</evidence>
<evidence type="ECO:0000256" key="6">
    <source>
        <dbReference type="ARBA" id="ARBA00023125"/>
    </source>
</evidence>